<name>A0A6C0GRI6_9BACT</name>
<evidence type="ECO:0000313" key="1">
    <source>
        <dbReference type="EMBL" id="QHT70691.1"/>
    </source>
</evidence>
<organism evidence="1 2">
    <name type="scientific">Rhodocytophaga rosea</name>
    <dbReference type="NCBI Taxonomy" id="2704465"/>
    <lineage>
        <taxon>Bacteria</taxon>
        <taxon>Pseudomonadati</taxon>
        <taxon>Bacteroidota</taxon>
        <taxon>Cytophagia</taxon>
        <taxon>Cytophagales</taxon>
        <taxon>Rhodocytophagaceae</taxon>
        <taxon>Rhodocytophaga</taxon>
    </lineage>
</organism>
<dbReference type="AlphaFoldDB" id="A0A6C0GRI6"/>
<protein>
    <submittedName>
        <fullName evidence="1">Uncharacterized protein</fullName>
    </submittedName>
</protein>
<dbReference type="Proteomes" id="UP000480178">
    <property type="component" value="Chromosome"/>
</dbReference>
<dbReference type="KEGG" id="rhoz:GXP67_30605"/>
<sequence length="172" mass="19550">MKAFLQSSMAIFLGFCLLYAFYQKKMEQPQLVQASDIEMDSLFFVDQQAFKNKQLVVNQLDIEAILPVEISDKTDSLRLAAVITDSHKKRKEKPKIEIYELKKAPKTNLADIQLSESRLTAVISSQLKENTTAETATASIADANTTEVITDEHPQTEKKKKFLFFSKKNKNN</sequence>
<dbReference type="EMBL" id="CP048222">
    <property type="protein sequence ID" value="QHT70691.1"/>
    <property type="molecule type" value="Genomic_DNA"/>
</dbReference>
<dbReference type="RefSeq" id="WP_162446666.1">
    <property type="nucleotide sequence ID" value="NZ_CP048222.1"/>
</dbReference>
<evidence type="ECO:0000313" key="2">
    <source>
        <dbReference type="Proteomes" id="UP000480178"/>
    </source>
</evidence>
<proteinExistence type="predicted"/>
<accession>A0A6C0GRI6</accession>
<reference evidence="1 2" key="1">
    <citation type="submission" date="2020-01" db="EMBL/GenBank/DDBJ databases">
        <authorList>
            <person name="Kim M.K."/>
        </authorList>
    </citation>
    <scope>NUCLEOTIDE SEQUENCE [LARGE SCALE GENOMIC DNA]</scope>
    <source>
        <strain evidence="1 2">172606-1</strain>
    </source>
</reference>
<gene>
    <name evidence="1" type="ORF">GXP67_30605</name>
</gene>
<keyword evidence="2" id="KW-1185">Reference proteome</keyword>